<gene>
    <name evidence="1" type="ORF">FS935_18075</name>
</gene>
<dbReference type="EMBL" id="VOQF01000013">
    <property type="protein sequence ID" value="TXC85964.1"/>
    <property type="molecule type" value="Genomic_DNA"/>
</dbReference>
<dbReference type="GO" id="GO:0008168">
    <property type="term" value="F:methyltransferase activity"/>
    <property type="evidence" value="ECO:0007669"/>
    <property type="project" value="UniProtKB-KW"/>
</dbReference>
<protein>
    <submittedName>
        <fullName evidence="1">rRNA methyltransferase</fullName>
    </submittedName>
</protein>
<sequence>MWKLIDGKLVQKTDQNRVKFRTNISKSLIEHLSKLADEYDSHPNYLLENGLQNLLSQGTITFNKALRPKDRVQYKTTYDKELLAAVKEFANANNLFINDVLEYSVDFIDYKKIKNSSYKYRVE</sequence>
<dbReference type="OrthoDB" id="2437085at2"/>
<dbReference type="RefSeq" id="WP_146950054.1">
    <property type="nucleotide sequence ID" value="NZ_VOQF01000013.1"/>
</dbReference>
<name>A0A5C6VMI0_9BACI</name>
<accession>A0A5C6VMI0</accession>
<keyword evidence="1" id="KW-0808">Transferase</keyword>
<evidence type="ECO:0000313" key="2">
    <source>
        <dbReference type="Proteomes" id="UP000321363"/>
    </source>
</evidence>
<keyword evidence="2" id="KW-1185">Reference proteome</keyword>
<dbReference type="AlphaFoldDB" id="A0A5C6VMI0"/>
<comment type="caution">
    <text evidence="1">The sequence shown here is derived from an EMBL/GenBank/DDBJ whole genome shotgun (WGS) entry which is preliminary data.</text>
</comment>
<reference evidence="1 2" key="1">
    <citation type="journal article" date="2005" name="Int. J. Syst. Evol. Microbiol.">
        <title>Bacillus litoralis sp. nov., isolated from a tidal flat of the Yellow Sea in Korea.</title>
        <authorList>
            <person name="Yoon J.H."/>
            <person name="Oh T.K."/>
        </authorList>
    </citation>
    <scope>NUCLEOTIDE SEQUENCE [LARGE SCALE GENOMIC DNA]</scope>
    <source>
        <strain evidence="1 2">SW-211</strain>
    </source>
</reference>
<proteinExistence type="predicted"/>
<keyword evidence="1" id="KW-0489">Methyltransferase</keyword>
<evidence type="ECO:0000313" key="1">
    <source>
        <dbReference type="EMBL" id="TXC85964.1"/>
    </source>
</evidence>
<organism evidence="1 2">
    <name type="scientific">Metabacillus litoralis</name>
    <dbReference type="NCBI Taxonomy" id="152268"/>
    <lineage>
        <taxon>Bacteria</taxon>
        <taxon>Bacillati</taxon>
        <taxon>Bacillota</taxon>
        <taxon>Bacilli</taxon>
        <taxon>Bacillales</taxon>
        <taxon>Bacillaceae</taxon>
        <taxon>Metabacillus</taxon>
    </lineage>
</organism>
<dbReference type="GO" id="GO:0032259">
    <property type="term" value="P:methylation"/>
    <property type="evidence" value="ECO:0007669"/>
    <property type="project" value="UniProtKB-KW"/>
</dbReference>
<dbReference type="Proteomes" id="UP000321363">
    <property type="component" value="Unassembled WGS sequence"/>
</dbReference>